<evidence type="ECO:0000313" key="1">
    <source>
        <dbReference type="EMBL" id="CEK28650.1"/>
    </source>
</evidence>
<accession>A0A0A8VGF4</accession>
<name>A0A0A8VGF4_YERRU</name>
<reference evidence="2 3" key="2">
    <citation type="submission" date="2018-06" db="EMBL/GenBank/DDBJ databases">
        <authorList>
            <consortium name="Pathogen Informatics"/>
            <person name="Doyle S."/>
        </authorList>
    </citation>
    <scope>NUCLEOTIDE SEQUENCE [LARGE SCALE GENOMIC DNA]</scope>
    <source>
        <strain evidence="2 3">NCTC10476</strain>
    </source>
</reference>
<dbReference type="RefSeq" id="WP_004719186.1">
    <property type="nucleotide sequence ID" value="NZ_CCYO01000007.1"/>
</dbReference>
<reference evidence="1" key="1">
    <citation type="journal article" date="2015" name="Genome Announc.">
        <title>Complete Genome Sequence of Yersinia ruckeri Strain CSF007-82, Etiologic Agent of Red Mouth Disease in Salmonid Fish.</title>
        <authorList>
            <person name="Nelson M.C."/>
            <person name="LaPatra S.E."/>
            <person name="Welch T.J."/>
            <person name="Graf J."/>
        </authorList>
    </citation>
    <scope>NUCLEOTIDE SEQUENCE</scope>
    <source>
        <strain evidence="1">CSF007-82</strain>
    </source>
</reference>
<dbReference type="GeneID" id="66880531"/>
<proteinExistence type="predicted"/>
<dbReference type="EMBL" id="UHJG01000001">
    <property type="protein sequence ID" value="SUQ01438.1"/>
    <property type="molecule type" value="Genomic_DNA"/>
</dbReference>
<evidence type="ECO:0000313" key="2">
    <source>
        <dbReference type="EMBL" id="SUQ01438.1"/>
    </source>
</evidence>
<organism evidence="1">
    <name type="scientific">Yersinia ruckeri</name>
    <dbReference type="NCBI Taxonomy" id="29486"/>
    <lineage>
        <taxon>Bacteria</taxon>
        <taxon>Pseudomonadati</taxon>
        <taxon>Pseudomonadota</taxon>
        <taxon>Gammaproteobacteria</taxon>
        <taxon>Enterobacterales</taxon>
        <taxon>Yersiniaceae</taxon>
        <taxon>Yersinia</taxon>
    </lineage>
</organism>
<dbReference type="Proteomes" id="UP000255169">
    <property type="component" value="Unassembled WGS sequence"/>
</dbReference>
<gene>
    <name evidence="1" type="ORF">CSF007_14625</name>
    <name evidence="2" type="ORF">NCTC10476_02792</name>
</gene>
<dbReference type="EMBL" id="LN681231">
    <property type="protein sequence ID" value="CEK28650.1"/>
    <property type="molecule type" value="Genomic_DNA"/>
</dbReference>
<sequence length="389" mass="44423">MEQIKAPGILASNIGEPIKLEKVEPLIGFSSAYAAKGDMCQLWTKHGFTSDQDIFHQIAKSFISTLEHYTQREGKFVKLSNCEMLLFIIHGDLSAEIWNDKAAVASRIIMKKQIQPGMVVFEKEVADILDVHFPLVEFKQDDKVICLFREGWRFGLYFDLNRDDDFSVDDMNKNLGVLHRVVKYKNIYDSMFDPETLSFLVARGWFPFAELINDGFDILQYQEKNDEVFDKSANHLISLFDKDRVNAIRSRWNSKVYLNEKMPILDAAFSSYYDGNYIAAIKIILTEIEGVLQSFYIKANLKKGSSSALTDFAKDTAIRKLQSKNTLLFPEEFLLYLKQNTYCSFDLMTGTASANSRHSVGHGAAAAKTYTKEKAIQAILTFDQIVFYL</sequence>
<keyword evidence="3" id="KW-1185">Reference proteome</keyword>
<protein>
    <submittedName>
        <fullName evidence="1">Uncharacterized protein</fullName>
    </submittedName>
</protein>
<dbReference type="AlphaFoldDB" id="A0A0A8VGF4"/>
<dbReference type="OrthoDB" id="458978at2"/>
<evidence type="ECO:0000313" key="3">
    <source>
        <dbReference type="Proteomes" id="UP000255169"/>
    </source>
</evidence>